<evidence type="ECO:0000313" key="1">
    <source>
        <dbReference type="EMBL" id="MEK8033937.1"/>
    </source>
</evidence>
<reference evidence="1 2" key="1">
    <citation type="submission" date="2024-04" db="EMBL/GenBank/DDBJ databases">
        <title>Novel species of the genus Ideonella isolated from streams.</title>
        <authorList>
            <person name="Lu H."/>
        </authorList>
    </citation>
    <scope>NUCLEOTIDE SEQUENCE [LARGE SCALE GENOMIC DNA]</scope>
    <source>
        <strain evidence="1 2">DXS29W</strain>
    </source>
</reference>
<evidence type="ECO:0000313" key="2">
    <source>
        <dbReference type="Proteomes" id="UP001371218"/>
    </source>
</evidence>
<dbReference type="InterPro" id="IPR014262">
    <property type="entry name" value="HAF_rpt"/>
</dbReference>
<name>A0ABU9BVE4_9BURK</name>
<accession>A0ABU9BVE4</accession>
<dbReference type="NCBIfam" id="TIGR02913">
    <property type="entry name" value="HAF_rpt"/>
    <property type="match status" value="4"/>
</dbReference>
<evidence type="ECO:0008006" key="3">
    <source>
        <dbReference type="Google" id="ProtNLM"/>
    </source>
</evidence>
<protein>
    <recommendedName>
        <fullName evidence="3">HAF repeat-containing protein</fullName>
    </recommendedName>
</protein>
<dbReference type="EMBL" id="JBBUTG010000023">
    <property type="protein sequence ID" value="MEK8033937.1"/>
    <property type="molecule type" value="Genomic_DNA"/>
</dbReference>
<keyword evidence="2" id="KW-1185">Reference proteome</keyword>
<comment type="caution">
    <text evidence="1">The sequence shown here is derived from an EMBL/GenBank/DDBJ whole genome shotgun (WGS) entry which is preliminary data.</text>
</comment>
<dbReference type="RefSeq" id="WP_341428360.1">
    <property type="nucleotide sequence ID" value="NZ_JBBUTG010000023.1"/>
</dbReference>
<gene>
    <name evidence="1" type="ORF">AACH06_24190</name>
</gene>
<organism evidence="1 2">
    <name type="scientific">Ideonella lacteola</name>
    <dbReference type="NCBI Taxonomy" id="2984193"/>
    <lineage>
        <taxon>Bacteria</taxon>
        <taxon>Pseudomonadati</taxon>
        <taxon>Pseudomonadota</taxon>
        <taxon>Betaproteobacteria</taxon>
        <taxon>Burkholderiales</taxon>
        <taxon>Sphaerotilaceae</taxon>
        <taxon>Ideonella</taxon>
    </lineage>
</organism>
<proteinExistence type="predicted"/>
<sequence length="361" mass="37820">MQVYRFIRSVAVGFFVLLGWCATGAIAAPSYRLIELPFIGPPDDPFNDTSATAINRVGDTAVNFYGAFGSSALHCNRLSCVTVPPLYVPHWPAVSAGGINDAGLVLATSADLSLSTHALVFDGTTNTRIYGLPDDLCGGCFNDSYGRGINNRGQVVGSAMGSDGRERAFIWQAGNLQELGTLGGSRSTGTAINDHGDVVGYASTASGATHAFVYRRGRMTDLGTLGADWAEAYGINGARQVVGCSGLPDGQTRPFTYSNGQMSALPSLGGPTGCATGINQGGFIVGTATTPAQEEHGFVHDGARTWDLNDRISASARAKWLIIGASAINHRGMIAATGMNRQNGVVRALLLWPRPESTTQQ</sequence>
<dbReference type="Proteomes" id="UP001371218">
    <property type="component" value="Unassembled WGS sequence"/>
</dbReference>